<dbReference type="CDD" id="cd01167">
    <property type="entry name" value="bac_FRK"/>
    <property type="match status" value="1"/>
</dbReference>
<reference evidence="7 8" key="1">
    <citation type="submission" date="2018-07" db="EMBL/GenBank/DDBJ databases">
        <title>Genomic Encyclopedia of Type Strains, Phase III (KMG-III): the genomes of soil and plant-associated and newly described type strains.</title>
        <authorList>
            <person name="Whitman W."/>
        </authorList>
    </citation>
    <scope>NUCLEOTIDE SEQUENCE [LARGE SCALE GENOMIC DNA]</scope>
    <source>
        <strain evidence="7 8">CECT 8487</strain>
    </source>
</reference>
<dbReference type="GO" id="GO:0005524">
    <property type="term" value="F:ATP binding"/>
    <property type="evidence" value="ECO:0007669"/>
    <property type="project" value="UniProtKB-KW"/>
</dbReference>
<accession>A0A3D9HGS9</accession>
<evidence type="ECO:0000256" key="2">
    <source>
        <dbReference type="ARBA" id="ARBA00022679"/>
    </source>
</evidence>
<dbReference type="InterPro" id="IPR029056">
    <property type="entry name" value="Ribokinase-like"/>
</dbReference>
<dbReference type="InterPro" id="IPR050306">
    <property type="entry name" value="PfkB_Carbo_kinase"/>
</dbReference>
<evidence type="ECO:0000313" key="8">
    <source>
        <dbReference type="Proteomes" id="UP000256629"/>
    </source>
</evidence>
<proteinExistence type="inferred from homology"/>
<dbReference type="GO" id="GO:0016301">
    <property type="term" value="F:kinase activity"/>
    <property type="evidence" value="ECO:0007669"/>
    <property type="project" value="UniProtKB-KW"/>
</dbReference>
<evidence type="ECO:0000256" key="5">
    <source>
        <dbReference type="ARBA" id="ARBA00022840"/>
    </source>
</evidence>
<sequence length="331" mass="36844">MSPFRQEAHISFNHENKTVLKNNNKDIDILCVGEVLVDFIGHQTGVLISDTRDYHRYLGGSPANVAMNSARLGLKSVMVATVGNDSFGEYIFERLAGVGVNTNYIKTISTKPTSVVFVSKTDSTPDFIPFRKADSHILEDQISADLLSKTNIYHTTCFALSKNPAQTTILNKAEEAFNQGCKLSIDVNYAEKLWHSQEEALKVIKAYCKFNPLVKISEDDMLRLFEQKLPHEDIFNFFHSEGVDTVCLTLGSKGVKLSQKGRDVIQLPAIQIEVVQDATGAGDAFWSGFLFAYIKERPIEKCLEVALQLAALKLQNVGRLPDNINILSELL</sequence>
<keyword evidence="4 7" id="KW-0418">Kinase</keyword>
<dbReference type="Proteomes" id="UP000256629">
    <property type="component" value="Unassembled WGS sequence"/>
</dbReference>
<keyword evidence="2" id="KW-0808">Transferase</keyword>
<organism evidence="7 8">
    <name type="scientific">Seonamhaeicola aphaedonensis</name>
    <dbReference type="NCBI Taxonomy" id="1461338"/>
    <lineage>
        <taxon>Bacteria</taxon>
        <taxon>Pseudomonadati</taxon>
        <taxon>Bacteroidota</taxon>
        <taxon>Flavobacteriia</taxon>
        <taxon>Flavobacteriales</taxon>
        <taxon>Flavobacteriaceae</taxon>
    </lineage>
</organism>
<dbReference type="SUPFAM" id="SSF53613">
    <property type="entry name" value="Ribokinase-like"/>
    <property type="match status" value="1"/>
</dbReference>
<evidence type="ECO:0000256" key="4">
    <source>
        <dbReference type="ARBA" id="ARBA00022777"/>
    </source>
</evidence>
<dbReference type="PROSITE" id="PS00583">
    <property type="entry name" value="PFKB_KINASES_1"/>
    <property type="match status" value="1"/>
</dbReference>
<dbReference type="AlphaFoldDB" id="A0A3D9HGS9"/>
<dbReference type="Pfam" id="PF00294">
    <property type="entry name" value="PfkB"/>
    <property type="match status" value="1"/>
</dbReference>
<keyword evidence="3" id="KW-0547">Nucleotide-binding</keyword>
<dbReference type="OrthoDB" id="9813569at2"/>
<keyword evidence="5" id="KW-0067">ATP-binding</keyword>
<dbReference type="PANTHER" id="PTHR43085">
    <property type="entry name" value="HEXOKINASE FAMILY MEMBER"/>
    <property type="match status" value="1"/>
</dbReference>
<protein>
    <submittedName>
        <fullName evidence="7">Fructokinase</fullName>
    </submittedName>
</protein>
<evidence type="ECO:0000256" key="3">
    <source>
        <dbReference type="ARBA" id="ARBA00022741"/>
    </source>
</evidence>
<dbReference type="EMBL" id="QRDX01000003">
    <property type="protein sequence ID" value="RED48698.1"/>
    <property type="molecule type" value="Genomic_DNA"/>
</dbReference>
<dbReference type="PANTHER" id="PTHR43085:SF1">
    <property type="entry name" value="PSEUDOURIDINE KINASE-RELATED"/>
    <property type="match status" value="1"/>
</dbReference>
<dbReference type="InterPro" id="IPR002173">
    <property type="entry name" value="Carboh/pur_kinase_PfkB_CS"/>
</dbReference>
<evidence type="ECO:0000313" key="7">
    <source>
        <dbReference type="EMBL" id="RED48698.1"/>
    </source>
</evidence>
<dbReference type="Gene3D" id="3.40.1190.30">
    <property type="match status" value="1"/>
</dbReference>
<name>A0A3D9HGS9_9FLAO</name>
<keyword evidence="8" id="KW-1185">Reference proteome</keyword>
<gene>
    <name evidence="7" type="ORF">DFQ02_10328</name>
</gene>
<evidence type="ECO:0000259" key="6">
    <source>
        <dbReference type="Pfam" id="PF00294"/>
    </source>
</evidence>
<comment type="similarity">
    <text evidence="1">Belongs to the carbohydrate kinase PfkB family.</text>
</comment>
<evidence type="ECO:0000256" key="1">
    <source>
        <dbReference type="ARBA" id="ARBA00010688"/>
    </source>
</evidence>
<dbReference type="Gene3D" id="6.10.140.490">
    <property type="match status" value="1"/>
</dbReference>
<dbReference type="Gene3D" id="3.40.1620.20">
    <property type="match status" value="1"/>
</dbReference>
<feature type="domain" description="Carbohydrate kinase PfkB" evidence="6">
    <location>
        <begin position="28"/>
        <end position="318"/>
    </location>
</feature>
<dbReference type="InterPro" id="IPR011611">
    <property type="entry name" value="PfkB_dom"/>
</dbReference>
<comment type="caution">
    <text evidence="7">The sequence shown here is derived from an EMBL/GenBank/DDBJ whole genome shotgun (WGS) entry which is preliminary data.</text>
</comment>